<dbReference type="SUPFAM" id="SSF55729">
    <property type="entry name" value="Acyl-CoA N-acyltransferases (Nat)"/>
    <property type="match status" value="1"/>
</dbReference>
<dbReference type="PANTHER" id="PTHR43877">
    <property type="entry name" value="AMINOALKYLPHOSPHONATE N-ACETYLTRANSFERASE-RELATED-RELATED"/>
    <property type="match status" value="1"/>
</dbReference>
<evidence type="ECO:0000313" key="5">
    <source>
        <dbReference type="Proteomes" id="UP000199556"/>
    </source>
</evidence>
<sequence>MTRTPFEIHIATQDHLSEIAYLARRIWHQCYPGIISREQIEYMLARMYSEPTLARDLAQGVTYYRLLHGERPAGFAACGPDACGHGQAWLHKLYVLAEHQGRGAGRALIERACADAAAAGHRLMLLRVNRENTRAIRAYQRCGFSLRETRCDDIGGGFVMDDYILQRRL</sequence>
<dbReference type="Proteomes" id="UP000199556">
    <property type="component" value="Unassembled WGS sequence"/>
</dbReference>
<organism evidence="4 5">
    <name type="scientific">Ectothiorhodospira mobilis</name>
    <dbReference type="NCBI Taxonomy" id="195064"/>
    <lineage>
        <taxon>Bacteria</taxon>
        <taxon>Pseudomonadati</taxon>
        <taxon>Pseudomonadota</taxon>
        <taxon>Gammaproteobacteria</taxon>
        <taxon>Chromatiales</taxon>
        <taxon>Ectothiorhodospiraceae</taxon>
        <taxon>Ectothiorhodospira</taxon>
    </lineage>
</organism>
<keyword evidence="2" id="KW-0012">Acyltransferase</keyword>
<dbReference type="GO" id="GO:0005840">
    <property type="term" value="C:ribosome"/>
    <property type="evidence" value="ECO:0007669"/>
    <property type="project" value="UniProtKB-KW"/>
</dbReference>
<dbReference type="CDD" id="cd04301">
    <property type="entry name" value="NAT_SF"/>
    <property type="match status" value="1"/>
</dbReference>
<keyword evidence="4" id="KW-0689">Ribosomal protein</keyword>
<evidence type="ECO:0000256" key="1">
    <source>
        <dbReference type="ARBA" id="ARBA00022679"/>
    </source>
</evidence>
<feature type="domain" description="N-acetyltransferase" evidence="3">
    <location>
        <begin position="6"/>
        <end position="165"/>
    </location>
</feature>
<evidence type="ECO:0000313" key="4">
    <source>
        <dbReference type="EMBL" id="SFM65941.1"/>
    </source>
</evidence>
<reference evidence="4 5" key="1">
    <citation type="submission" date="2016-10" db="EMBL/GenBank/DDBJ databases">
        <authorList>
            <person name="de Groot N.N."/>
        </authorList>
    </citation>
    <scope>NUCLEOTIDE SEQUENCE [LARGE SCALE GENOMIC DNA]</scope>
    <source>
        <strain evidence="4 5">DSM 4180</strain>
    </source>
</reference>
<dbReference type="AlphaFoldDB" id="A0A1I4SNH5"/>
<accession>A0A1I4SNH5</accession>
<protein>
    <submittedName>
        <fullName evidence="4">Ribosomal protein S18 acetylase RimI</fullName>
    </submittedName>
</protein>
<dbReference type="EMBL" id="FOUO01000019">
    <property type="protein sequence ID" value="SFM65941.1"/>
    <property type="molecule type" value="Genomic_DNA"/>
</dbReference>
<dbReference type="GO" id="GO:0016747">
    <property type="term" value="F:acyltransferase activity, transferring groups other than amino-acyl groups"/>
    <property type="evidence" value="ECO:0007669"/>
    <property type="project" value="InterPro"/>
</dbReference>
<dbReference type="OrthoDB" id="5567621at2"/>
<proteinExistence type="predicted"/>
<keyword evidence="4" id="KW-0687">Ribonucleoprotein</keyword>
<keyword evidence="5" id="KW-1185">Reference proteome</keyword>
<dbReference type="PROSITE" id="PS51186">
    <property type="entry name" value="GNAT"/>
    <property type="match status" value="1"/>
</dbReference>
<dbReference type="RefSeq" id="WP_090487184.1">
    <property type="nucleotide sequence ID" value="NZ_FOUO01000019.1"/>
</dbReference>
<dbReference type="Pfam" id="PF00583">
    <property type="entry name" value="Acetyltransf_1"/>
    <property type="match status" value="1"/>
</dbReference>
<keyword evidence="1" id="KW-0808">Transferase</keyword>
<dbReference type="Gene3D" id="3.40.630.30">
    <property type="match status" value="1"/>
</dbReference>
<name>A0A1I4SNH5_ECTMO</name>
<evidence type="ECO:0000256" key="2">
    <source>
        <dbReference type="ARBA" id="ARBA00023315"/>
    </source>
</evidence>
<evidence type="ECO:0000259" key="3">
    <source>
        <dbReference type="PROSITE" id="PS51186"/>
    </source>
</evidence>
<gene>
    <name evidence="4" type="ORF">SAMN05421721_11923</name>
</gene>
<dbReference type="InterPro" id="IPR000182">
    <property type="entry name" value="GNAT_dom"/>
</dbReference>
<dbReference type="STRING" id="195064.SAMN05421721_11923"/>
<dbReference type="InterPro" id="IPR050832">
    <property type="entry name" value="Bact_Acetyltransf"/>
</dbReference>
<dbReference type="InterPro" id="IPR016181">
    <property type="entry name" value="Acyl_CoA_acyltransferase"/>
</dbReference>